<feature type="chain" id="PRO_5043745748" description="Peptidyl-prolyl cis-trans isomerase" evidence="7">
    <location>
        <begin position="20"/>
        <end position="229"/>
    </location>
</feature>
<evidence type="ECO:0000256" key="3">
    <source>
        <dbReference type="ARBA" id="ARBA00023110"/>
    </source>
</evidence>
<reference evidence="9" key="1">
    <citation type="submission" date="2023-08" db="EMBL/GenBank/DDBJ databases">
        <title>Emergence of clinically-relevant ST2 carbapenem-resistant Acinetobacter baumannii strains in hospital sewages in Zhejiang, East of China.</title>
        <authorList>
            <person name="Kaichao C."/>
            <person name="Zhang R."/>
        </authorList>
    </citation>
    <scope>NUCLEOTIDE SEQUENCE</scope>
    <source>
        <strain evidence="9">M-RB-37</strain>
    </source>
</reference>
<dbReference type="InterPro" id="IPR001179">
    <property type="entry name" value="PPIase_FKBP_dom"/>
</dbReference>
<evidence type="ECO:0000256" key="5">
    <source>
        <dbReference type="PROSITE-ProRule" id="PRU00277"/>
    </source>
</evidence>
<evidence type="ECO:0000256" key="4">
    <source>
        <dbReference type="ARBA" id="ARBA00023235"/>
    </source>
</evidence>
<dbReference type="Gene3D" id="1.10.287.460">
    <property type="entry name" value="Peptidyl-prolyl cis-trans isomerase, FKBP-type, N-terminal domain"/>
    <property type="match status" value="1"/>
</dbReference>
<sequence length="229" mass="25022">MNKILLCSGLFFLCSVSDAASINNRSSQQDQFSYSYGYLMGRSYAEVLNDVDMNTFIEGVKQGAAGTNASLTEAEMKKALIQYKKRNDALQLEKLKQVAAENALKEKTFLESNSKNAGITQTKSGLQYQVITAGTGKTPKAGSKVLVNYEGRLLDGTVFDSSIARDQPVEFQVSQVVPGWTEGLQLMKEGSKYRFFIPAKLAYGEIGSGDAIGPNSTLIFDIELLKIVQ</sequence>
<dbReference type="SUPFAM" id="SSF54534">
    <property type="entry name" value="FKBP-like"/>
    <property type="match status" value="1"/>
</dbReference>
<keyword evidence="3 5" id="KW-0697">Rotamase</keyword>
<organism evidence="9 10">
    <name type="scientific">Acinetobacter rudis</name>
    <dbReference type="NCBI Taxonomy" id="632955"/>
    <lineage>
        <taxon>Bacteria</taxon>
        <taxon>Pseudomonadati</taxon>
        <taxon>Pseudomonadota</taxon>
        <taxon>Gammaproteobacteria</taxon>
        <taxon>Moraxellales</taxon>
        <taxon>Moraxellaceae</taxon>
        <taxon>Acinetobacter</taxon>
    </lineage>
</organism>
<dbReference type="Gene3D" id="3.10.50.40">
    <property type="match status" value="1"/>
</dbReference>
<protein>
    <recommendedName>
        <fullName evidence="6">Peptidyl-prolyl cis-trans isomerase</fullName>
        <ecNumber evidence="6">5.2.1.8</ecNumber>
    </recommendedName>
</protein>
<evidence type="ECO:0000256" key="1">
    <source>
        <dbReference type="ARBA" id="ARBA00000971"/>
    </source>
</evidence>
<dbReference type="Proteomes" id="UP001243844">
    <property type="component" value="Unassembled WGS sequence"/>
</dbReference>
<dbReference type="InterPro" id="IPR046357">
    <property type="entry name" value="PPIase_dom_sf"/>
</dbReference>
<evidence type="ECO:0000313" key="10">
    <source>
        <dbReference type="Proteomes" id="UP001243844"/>
    </source>
</evidence>
<dbReference type="InterPro" id="IPR000774">
    <property type="entry name" value="PPIase_FKBP_N"/>
</dbReference>
<dbReference type="Pfam" id="PF00254">
    <property type="entry name" value="FKBP_C"/>
    <property type="match status" value="1"/>
</dbReference>
<dbReference type="Pfam" id="PF01346">
    <property type="entry name" value="FKBP_N"/>
    <property type="match status" value="1"/>
</dbReference>
<name>A0AAW8JAE2_9GAMM</name>
<evidence type="ECO:0000313" key="9">
    <source>
        <dbReference type="EMBL" id="MDQ8935912.1"/>
    </source>
</evidence>
<evidence type="ECO:0000256" key="2">
    <source>
        <dbReference type="ARBA" id="ARBA00006577"/>
    </source>
</evidence>
<dbReference type="GO" id="GO:0006457">
    <property type="term" value="P:protein folding"/>
    <property type="evidence" value="ECO:0007669"/>
    <property type="project" value="InterPro"/>
</dbReference>
<dbReference type="AlphaFoldDB" id="A0AAW8JAE2"/>
<feature type="signal peptide" evidence="7">
    <location>
        <begin position="1"/>
        <end position="19"/>
    </location>
</feature>
<comment type="caution">
    <text evidence="9">The sequence shown here is derived from an EMBL/GenBank/DDBJ whole genome shotgun (WGS) entry which is preliminary data.</text>
</comment>
<dbReference type="FunFam" id="3.10.50.40:FF:000006">
    <property type="entry name" value="Peptidyl-prolyl cis-trans isomerase"/>
    <property type="match status" value="1"/>
</dbReference>
<evidence type="ECO:0000259" key="8">
    <source>
        <dbReference type="PROSITE" id="PS50059"/>
    </source>
</evidence>
<dbReference type="PROSITE" id="PS50059">
    <property type="entry name" value="FKBP_PPIASE"/>
    <property type="match status" value="1"/>
</dbReference>
<dbReference type="PANTHER" id="PTHR43811:SF19">
    <property type="entry name" value="39 KDA FK506-BINDING NUCLEAR PROTEIN"/>
    <property type="match status" value="1"/>
</dbReference>
<evidence type="ECO:0000256" key="7">
    <source>
        <dbReference type="SAM" id="SignalP"/>
    </source>
</evidence>
<feature type="domain" description="PPIase FKBP-type" evidence="8">
    <location>
        <begin position="142"/>
        <end position="228"/>
    </location>
</feature>
<proteinExistence type="inferred from homology"/>
<dbReference type="EC" id="5.2.1.8" evidence="6"/>
<dbReference type="RefSeq" id="WP_308975840.1">
    <property type="nucleotide sequence ID" value="NZ_JAVIDL010000015.1"/>
</dbReference>
<gene>
    <name evidence="9" type="ORF">RFH47_09220</name>
</gene>
<dbReference type="EMBL" id="JAVIDL010000015">
    <property type="protein sequence ID" value="MDQ8935912.1"/>
    <property type="molecule type" value="Genomic_DNA"/>
</dbReference>
<keyword evidence="7" id="KW-0732">Signal</keyword>
<dbReference type="InterPro" id="IPR036944">
    <property type="entry name" value="PPIase_FKBP_N_sf"/>
</dbReference>
<evidence type="ECO:0000256" key="6">
    <source>
        <dbReference type="RuleBase" id="RU003915"/>
    </source>
</evidence>
<dbReference type="PANTHER" id="PTHR43811">
    <property type="entry name" value="FKBP-TYPE PEPTIDYL-PROLYL CIS-TRANS ISOMERASE FKPA"/>
    <property type="match status" value="1"/>
</dbReference>
<keyword evidence="4 5" id="KW-0413">Isomerase</keyword>
<comment type="similarity">
    <text evidence="2 6">Belongs to the FKBP-type PPIase family.</text>
</comment>
<comment type="catalytic activity">
    <reaction evidence="1 5 6">
        <text>[protein]-peptidylproline (omega=180) = [protein]-peptidylproline (omega=0)</text>
        <dbReference type="Rhea" id="RHEA:16237"/>
        <dbReference type="Rhea" id="RHEA-COMP:10747"/>
        <dbReference type="Rhea" id="RHEA-COMP:10748"/>
        <dbReference type="ChEBI" id="CHEBI:83833"/>
        <dbReference type="ChEBI" id="CHEBI:83834"/>
        <dbReference type="EC" id="5.2.1.8"/>
    </reaction>
</comment>
<dbReference type="GO" id="GO:0003755">
    <property type="term" value="F:peptidyl-prolyl cis-trans isomerase activity"/>
    <property type="evidence" value="ECO:0007669"/>
    <property type="project" value="UniProtKB-UniRule"/>
</dbReference>
<accession>A0AAW8JAE2</accession>